<dbReference type="Proteomes" id="UP000503447">
    <property type="component" value="Chromosome"/>
</dbReference>
<dbReference type="SUPFAM" id="SSF49478">
    <property type="entry name" value="Cna protein B-type domain"/>
    <property type="match status" value="1"/>
</dbReference>
<keyword evidence="1" id="KW-0732">Signal</keyword>
<dbReference type="Pfam" id="PF13620">
    <property type="entry name" value="CarboxypepD_reg"/>
    <property type="match status" value="1"/>
</dbReference>
<dbReference type="AlphaFoldDB" id="A0A6M5YT88"/>
<dbReference type="RefSeq" id="WP_171472160.1">
    <property type="nucleotide sequence ID" value="NZ_CP053452.2"/>
</dbReference>
<reference evidence="3" key="1">
    <citation type="submission" date="2020-05" db="EMBL/GenBank/DDBJ databases">
        <title>Frigoriglobus tundricola gen. nov., sp. nov., a psychrotolerant cellulolytic planctomycete of the family Gemmataceae with two divergent copies of 16S rRNA gene.</title>
        <authorList>
            <person name="Kulichevskaya I.S."/>
            <person name="Ivanova A.A."/>
            <person name="Naumoff D.G."/>
            <person name="Beletsky A.V."/>
            <person name="Rijpstra W.I.C."/>
            <person name="Sinninghe Damste J.S."/>
            <person name="Mardanov A.V."/>
            <person name="Ravin N.V."/>
            <person name="Dedysh S.N."/>
        </authorList>
    </citation>
    <scope>NUCLEOTIDE SEQUENCE [LARGE SCALE GENOMIC DNA]</scope>
    <source>
        <strain evidence="3">PL17</strain>
    </source>
</reference>
<evidence type="ECO:0000256" key="1">
    <source>
        <dbReference type="SAM" id="SignalP"/>
    </source>
</evidence>
<feature type="chain" id="PRO_5026904414" description="Carboxypeptidase regulatory-like domain-containing protein" evidence="1">
    <location>
        <begin position="18"/>
        <end position="120"/>
    </location>
</feature>
<evidence type="ECO:0000313" key="3">
    <source>
        <dbReference type="Proteomes" id="UP000503447"/>
    </source>
</evidence>
<feature type="signal peptide" evidence="1">
    <location>
        <begin position="1"/>
        <end position="17"/>
    </location>
</feature>
<name>A0A6M5YT88_9BACT</name>
<accession>A0A6M5YT88</accession>
<evidence type="ECO:0000313" key="2">
    <source>
        <dbReference type="EMBL" id="QJW96610.1"/>
    </source>
</evidence>
<evidence type="ECO:0008006" key="4">
    <source>
        <dbReference type="Google" id="ProtNLM"/>
    </source>
</evidence>
<protein>
    <recommendedName>
        <fullName evidence="4">Carboxypeptidase regulatory-like domain-containing protein</fullName>
    </recommendedName>
</protein>
<proteinExistence type="predicted"/>
<sequence length="120" mass="12100">MRRTVLPLALVPVLALAAGCGAIGGLEAHPDALTGKITYNGQPVKSVALTVTGPDGKPSGGATNDEGVYTIPNPPKGTLQIQLSAPGGKAAFPVKYTKPNSGLSVAYTGGRLTHNIDLTP</sequence>
<keyword evidence="3" id="KW-1185">Reference proteome</keyword>
<dbReference type="PROSITE" id="PS51257">
    <property type="entry name" value="PROKAR_LIPOPROTEIN"/>
    <property type="match status" value="1"/>
</dbReference>
<organism evidence="2 3">
    <name type="scientific">Frigoriglobus tundricola</name>
    <dbReference type="NCBI Taxonomy" id="2774151"/>
    <lineage>
        <taxon>Bacteria</taxon>
        <taxon>Pseudomonadati</taxon>
        <taxon>Planctomycetota</taxon>
        <taxon>Planctomycetia</taxon>
        <taxon>Gemmatales</taxon>
        <taxon>Gemmataceae</taxon>
        <taxon>Frigoriglobus</taxon>
    </lineage>
</organism>
<gene>
    <name evidence="2" type="ORF">FTUN_4167</name>
</gene>
<dbReference type="KEGG" id="ftj:FTUN_4167"/>
<dbReference type="EMBL" id="CP053452">
    <property type="protein sequence ID" value="QJW96610.1"/>
    <property type="molecule type" value="Genomic_DNA"/>
</dbReference>